<dbReference type="Proteomes" id="UP000422221">
    <property type="component" value="Unassembled WGS sequence"/>
</dbReference>
<reference evidence="2 3" key="1">
    <citation type="journal article" date="2019" name="Nat. Med.">
        <title>A library of human gut bacterial isolates paired with longitudinal multiomics data enables mechanistic microbiome research.</title>
        <authorList>
            <person name="Poyet M."/>
            <person name="Groussin M."/>
            <person name="Gibbons S.M."/>
            <person name="Avila-Pacheco J."/>
            <person name="Jiang X."/>
            <person name="Kearney S.M."/>
            <person name="Perrotta A.R."/>
            <person name="Berdy B."/>
            <person name="Zhao S."/>
            <person name="Lieberman T.D."/>
            <person name="Swanson P.K."/>
            <person name="Smith M."/>
            <person name="Roesemann S."/>
            <person name="Alexander J.E."/>
            <person name="Rich S.A."/>
            <person name="Livny J."/>
            <person name="Vlamakis H."/>
            <person name="Clish C."/>
            <person name="Bullock K."/>
            <person name="Deik A."/>
            <person name="Scott J."/>
            <person name="Pierce K.A."/>
            <person name="Xavier R.J."/>
            <person name="Alm E.J."/>
        </authorList>
    </citation>
    <scope>NUCLEOTIDE SEQUENCE [LARGE SCALE GENOMIC DNA]</scope>
    <source>
        <strain evidence="2 3">BIOML-A10</strain>
    </source>
</reference>
<dbReference type="InterPro" id="IPR032979">
    <property type="entry name" value="ENGase"/>
</dbReference>
<dbReference type="PANTHER" id="PTHR13246">
    <property type="entry name" value="ENDO BETA N-ACETYLGLUCOSAMINIDASE"/>
    <property type="match status" value="1"/>
</dbReference>
<comment type="caution">
    <text evidence="2">The sequence shown here is derived from an EMBL/GenBank/DDBJ whole genome shotgun (WGS) entry which is preliminary data.</text>
</comment>
<dbReference type="Pfam" id="PF21910">
    <property type="entry name" value="GH85_C"/>
    <property type="match status" value="1"/>
</dbReference>
<dbReference type="GO" id="GO:0005829">
    <property type="term" value="C:cytosol"/>
    <property type="evidence" value="ECO:0007669"/>
    <property type="project" value="UniProtKB-SubCell"/>
</dbReference>
<evidence type="ECO:0000259" key="1">
    <source>
        <dbReference type="PROSITE" id="PS50022"/>
    </source>
</evidence>
<name>A0A7J4XPV1_9BACE</name>
<gene>
    <name evidence="2" type="ORF">F3F73_02010</name>
</gene>
<evidence type="ECO:0000313" key="3">
    <source>
        <dbReference type="Proteomes" id="UP000422221"/>
    </source>
</evidence>
<feature type="domain" description="F5/8 type C" evidence="1">
    <location>
        <begin position="734"/>
        <end position="881"/>
    </location>
</feature>
<dbReference type="Pfam" id="PF03644">
    <property type="entry name" value="Glyco_hydro_85"/>
    <property type="match status" value="1"/>
</dbReference>
<dbReference type="EMBL" id="VWMK01000001">
    <property type="protein sequence ID" value="KAA3770839.1"/>
    <property type="molecule type" value="Genomic_DNA"/>
</dbReference>
<dbReference type="NCBIfam" id="TIGR04183">
    <property type="entry name" value="Por_Secre_tail"/>
    <property type="match status" value="1"/>
</dbReference>
<dbReference type="InterPro" id="IPR054110">
    <property type="entry name" value="EndoD-like_D2"/>
</dbReference>
<dbReference type="InterPro" id="IPR000421">
    <property type="entry name" value="FA58C"/>
</dbReference>
<dbReference type="InterPro" id="IPR035986">
    <property type="entry name" value="PKD_dom_sf"/>
</dbReference>
<dbReference type="Pfam" id="PF00754">
    <property type="entry name" value="F5_F8_type_C"/>
    <property type="match status" value="1"/>
</dbReference>
<accession>A0A7J4XPV1</accession>
<dbReference type="Gene3D" id="3.20.20.80">
    <property type="entry name" value="Glycosidases"/>
    <property type="match status" value="1"/>
</dbReference>
<dbReference type="SUPFAM" id="SSF49785">
    <property type="entry name" value="Galactose-binding domain-like"/>
    <property type="match status" value="1"/>
</dbReference>
<protein>
    <submittedName>
        <fullName evidence="2">T9SS type A sorting domain-containing protein</fullName>
    </submittedName>
</protein>
<dbReference type="SUPFAM" id="SSF49299">
    <property type="entry name" value="PKD domain"/>
    <property type="match status" value="1"/>
</dbReference>
<evidence type="ECO:0000313" key="2">
    <source>
        <dbReference type="EMBL" id="KAA3770839.1"/>
    </source>
</evidence>
<dbReference type="Gene3D" id="2.60.120.260">
    <property type="entry name" value="Galactose-binding domain-like"/>
    <property type="match status" value="3"/>
</dbReference>
<dbReference type="Gene3D" id="2.60.40.10">
    <property type="entry name" value="Immunoglobulins"/>
    <property type="match status" value="1"/>
</dbReference>
<dbReference type="PROSITE" id="PS50022">
    <property type="entry name" value="FA58C_3"/>
    <property type="match status" value="1"/>
</dbReference>
<proteinExistence type="predicted"/>
<dbReference type="InterPro" id="IPR013783">
    <property type="entry name" value="Ig-like_fold"/>
</dbReference>
<dbReference type="InterPro" id="IPR026444">
    <property type="entry name" value="Secre_tail"/>
</dbReference>
<dbReference type="InterPro" id="IPR008979">
    <property type="entry name" value="Galactose-bd-like_sf"/>
</dbReference>
<sequence length="1438" mass="159441">MLFASIFAGNVHAQQPYGACWHPEDIKNWSPETDPDAKFNRSTVKYAKRFKEPELIKANQFQFYEGQVCNSTILYHTCSLCPAQGANNFTGYQPTYWQYMDKVVYWAGSASEGIIIPPPAPSIDAAHMNGVKMLGQVFFPPSAFGGTQEWVRQMLTVENGKYIYAIKLYEIAKYMGFDGWFINEETGGGSTSEWVAFVKEFNKIADENGDTQMEIQWYNASGYPNTSILNAHPNTSQFLEYGSVGDYRSYASQLNCTEEEVMQKIYSGVQCVNSGLTGYGSAMRTVYKETEHVGSLDLFCPEERVWKDNVKDILDTQNNCGEKAYAAIEKTFQNEETMWVNRAGDPTDVSERNSWPGFSGCILERSVITSMPFVTSFSTGVGKHRFVNGEKMNTQDWYHSGVQSIMPTWRWWIENKGNLKAKINWDDAYNFGTSIKISGTLTQGDHLTRLYKTMIPVENGGKFRLVYKTNTENSIEVKLGTESKTDGAWITLGNPTITDQNGWKVAEYDLSALKGKTVYIIALNFKATSEVAAYEALLGELAMLPANYAPVAPTVTNLNTTSVLGEEKGDIRLTWDFTTNEDFEHFDIYTELADGSKKLVGQTRGEAFYIPTFERNGNDAYVNIAVVPVLKDMSEGAANNLKVEYPKATAPKISFKLSKSYAVVGEEVTITAKGTGNPSAYEWVLPSSLQLTAGNLTDATITVKCLAAGKQKVTVKATNVIGTSETTSEVVDVMEEAEIGEVKNVALKKTILDFSGSTNNNETPKNIIDGVTRPGSTSQKWCNISSDHWTVIDLEGAYRIYGFKIYDCNSGPETGQNINSYRIYVSNDAKNWELLVDETGREKDDVKSDFIAPVKARYIKLNPYSESGMTIRIWEFEVYGKDDNNMTVELPATMNINAGETATLVVNYNLNGDERAEQFTCTAIPSNAFVTIGEITEDTEKGVFNIPVTGANAIGGSQIKVTVNNGGAYKERTVTVTIDSEKAPNILSGMTAQLRQYKSDYSFEAEYDEYTTVDLTDGNTGKEGLMVIENPSSHKDDFWAIFEATETWKLSKIKVYIPDNNQGENDNGNKGSVNNEISFRISNDAKSWTTLKTFSDLQEVSELEYILPEYKECKYLAIVCNLNVYFYPSLAEVEAYEQLAEAIPVMAPVAIKSGFNADVVAEAKPAVDHSTMVLDDQGWVLYNEDIQKEGSLPNDGILTSNSGIKYQLADYTALNAATLKTTNSPITLEFVSAQQAEELYLLSISANGTSKLEVTVNYEDESTDVQTFSIGDWWSASSGQGEAYYGLSRIITKKNGWDFNADDIDERFEFRLFEQTVTADPSKKIVSITLNSKQSGSYPTVLAVSKKGKNESVGVEDTKLKESTVHVYPNPVAANETLYITTDDVQQVSLIALDGTVLIQQPVTKDITEIQMNNISSGMYLLITKGNNGLESVKVIVK</sequence>
<dbReference type="PANTHER" id="PTHR13246:SF1">
    <property type="entry name" value="CYTOSOLIC ENDO-BETA-N-ACETYLGLUCOSAMINIDASE"/>
    <property type="match status" value="1"/>
</dbReference>
<dbReference type="InterPro" id="IPR005201">
    <property type="entry name" value="TIM_ENGase"/>
</dbReference>
<dbReference type="GO" id="GO:0033925">
    <property type="term" value="F:mannosyl-glycoprotein endo-beta-N-acetylglucosaminidase activity"/>
    <property type="evidence" value="ECO:0007669"/>
    <property type="project" value="InterPro"/>
</dbReference>
<organism evidence="2 3">
    <name type="scientific">Bacteroides salyersiae</name>
    <dbReference type="NCBI Taxonomy" id="291644"/>
    <lineage>
        <taxon>Bacteria</taxon>
        <taxon>Pseudomonadati</taxon>
        <taxon>Bacteroidota</taxon>
        <taxon>Bacteroidia</taxon>
        <taxon>Bacteroidales</taxon>
        <taxon>Bacteroidaceae</taxon>
        <taxon>Bacteroides</taxon>
    </lineage>
</organism>